<reference evidence="2" key="1">
    <citation type="journal article" date="2014" name="Front. Microbiol.">
        <title>High frequency of phylogenetically diverse reductive dehalogenase-homologous genes in deep subseafloor sedimentary metagenomes.</title>
        <authorList>
            <person name="Kawai M."/>
            <person name="Futagami T."/>
            <person name="Toyoda A."/>
            <person name="Takaki Y."/>
            <person name="Nishi S."/>
            <person name="Hori S."/>
            <person name="Arai W."/>
            <person name="Tsubouchi T."/>
            <person name="Morono Y."/>
            <person name="Uchiyama I."/>
            <person name="Ito T."/>
            <person name="Fujiyama A."/>
            <person name="Inagaki F."/>
            <person name="Takami H."/>
        </authorList>
    </citation>
    <scope>NUCLEOTIDE SEQUENCE</scope>
    <source>
        <strain evidence="2">Expedition CK06-06</strain>
    </source>
</reference>
<dbReference type="EMBL" id="BARW01019784">
    <property type="protein sequence ID" value="GAI99409.1"/>
    <property type="molecule type" value="Genomic_DNA"/>
</dbReference>
<keyword evidence="1" id="KW-0812">Transmembrane</keyword>
<comment type="caution">
    <text evidence="2">The sequence shown here is derived from an EMBL/GenBank/DDBJ whole genome shotgun (WGS) entry which is preliminary data.</text>
</comment>
<organism evidence="2">
    <name type="scientific">marine sediment metagenome</name>
    <dbReference type="NCBI Taxonomy" id="412755"/>
    <lineage>
        <taxon>unclassified sequences</taxon>
        <taxon>metagenomes</taxon>
        <taxon>ecological metagenomes</taxon>
    </lineage>
</organism>
<evidence type="ECO:0000256" key="1">
    <source>
        <dbReference type="SAM" id="Phobius"/>
    </source>
</evidence>
<sequence length="206" mass="22254">GISFSLLAEQVPGTRWLAQKLAHAFADRVGEEGNTALELKLYEDTTPPLRTKYQVEVTATVAPEEGGIGIAIVPWLAAAIAAIPWKAVWIAVIAIIAILILRWAIVSVVRVPYKPPSLTDEVIEGLEREDLIPMILYKAPRVEYEVSPEELEGMSDDGLRVLLKELRDRQVPPLGISPWLILGIVGGVGILGAGAAVALSAARPRE</sequence>
<protein>
    <submittedName>
        <fullName evidence="2">Uncharacterized protein</fullName>
    </submittedName>
</protein>
<keyword evidence="1" id="KW-0472">Membrane</keyword>
<accession>X1V443</accession>
<proteinExistence type="predicted"/>
<keyword evidence="1" id="KW-1133">Transmembrane helix</keyword>
<feature type="non-terminal residue" evidence="2">
    <location>
        <position position="1"/>
    </location>
</feature>
<evidence type="ECO:0000313" key="2">
    <source>
        <dbReference type="EMBL" id="GAI99409.1"/>
    </source>
</evidence>
<feature type="transmembrane region" description="Helical" evidence="1">
    <location>
        <begin position="87"/>
        <end position="105"/>
    </location>
</feature>
<dbReference type="AlphaFoldDB" id="X1V443"/>
<feature type="transmembrane region" description="Helical" evidence="1">
    <location>
        <begin position="179"/>
        <end position="202"/>
    </location>
</feature>
<name>X1V443_9ZZZZ</name>
<gene>
    <name evidence="2" type="ORF">S12H4_33561</name>
</gene>